<accession>A0ABQ7QPT7</accession>
<reference evidence="2 3" key="1">
    <citation type="submission" date="2021-06" db="EMBL/GenBank/DDBJ databases">
        <title>A haploid diamondback moth (Plutella xylostella L.) genome assembly resolves 31 chromosomes and identifies a diamide resistance mutation.</title>
        <authorList>
            <person name="Ward C.M."/>
            <person name="Perry K.D."/>
            <person name="Baker G."/>
            <person name="Powis K."/>
            <person name="Heckel D.G."/>
            <person name="Baxter S.W."/>
        </authorList>
    </citation>
    <scope>NUCLEOTIDE SEQUENCE [LARGE SCALE GENOMIC DNA]</scope>
    <source>
        <strain evidence="2 3">LV</strain>
        <tissue evidence="2">Single pupa</tissue>
    </source>
</reference>
<gene>
    <name evidence="2" type="ORF">JYU34_007196</name>
</gene>
<name>A0ABQ7QPT7_PLUXY</name>
<dbReference type="EMBL" id="JAHIBW010000010">
    <property type="protein sequence ID" value="KAG7307062.1"/>
    <property type="molecule type" value="Genomic_DNA"/>
</dbReference>
<evidence type="ECO:0000313" key="2">
    <source>
        <dbReference type="EMBL" id="KAG7307062.1"/>
    </source>
</evidence>
<dbReference type="Proteomes" id="UP000823941">
    <property type="component" value="Chromosome 10"/>
</dbReference>
<sequence length="78" mass="8723">MQPTWGRRPCRLQRDVTLQGRPRPRPSPAPRAYIHTNEVTAATFIPTILDALEFDQMDAYALIYADYAGTPPPGPVSQ</sequence>
<keyword evidence="3" id="KW-1185">Reference proteome</keyword>
<evidence type="ECO:0000313" key="3">
    <source>
        <dbReference type="Proteomes" id="UP000823941"/>
    </source>
</evidence>
<organism evidence="2 3">
    <name type="scientific">Plutella xylostella</name>
    <name type="common">Diamondback moth</name>
    <name type="synonym">Plutella maculipennis</name>
    <dbReference type="NCBI Taxonomy" id="51655"/>
    <lineage>
        <taxon>Eukaryota</taxon>
        <taxon>Metazoa</taxon>
        <taxon>Ecdysozoa</taxon>
        <taxon>Arthropoda</taxon>
        <taxon>Hexapoda</taxon>
        <taxon>Insecta</taxon>
        <taxon>Pterygota</taxon>
        <taxon>Neoptera</taxon>
        <taxon>Endopterygota</taxon>
        <taxon>Lepidoptera</taxon>
        <taxon>Glossata</taxon>
        <taxon>Ditrysia</taxon>
        <taxon>Yponomeutoidea</taxon>
        <taxon>Plutellidae</taxon>
        <taxon>Plutella</taxon>
    </lineage>
</organism>
<proteinExistence type="predicted"/>
<evidence type="ECO:0000256" key="1">
    <source>
        <dbReference type="SAM" id="MobiDB-lite"/>
    </source>
</evidence>
<comment type="caution">
    <text evidence="2">The sequence shown here is derived from an EMBL/GenBank/DDBJ whole genome shotgun (WGS) entry which is preliminary data.</text>
</comment>
<feature type="region of interest" description="Disordered" evidence="1">
    <location>
        <begin position="1"/>
        <end position="31"/>
    </location>
</feature>
<protein>
    <submittedName>
        <fullName evidence="2">Uncharacterized protein</fullName>
    </submittedName>
</protein>